<gene>
    <name evidence="2" type="ORF">BJ972_002090</name>
</gene>
<comment type="caution">
    <text evidence="2">The sequence shown here is derived from an EMBL/GenBank/DDBJ whole genome shotgun (WGS) entry which is preliminary data.</text>
</comment>
<protein>
    <submittedName>
        <fullName evidence="2">Uncharacterized protein</fullName>
    </submittedName>
</protein>
<organism evidence="2 3">
    <name type="scientific">Agromyces atrinae</name>
    <dbReference type="NCBI Taxonomy" id="592376"/>
    <lineage>
        <taxon>Bacteria</taxon>
        <taxon>Bacillati</taxon>
        <taxon>Actinomycetota</taxon>
        <taxon>Actinomycetes</taxon>
        <taxon>Micrococcales</taxon>
        <taxon>Microbacteriaceae</taxon>
        <taxon>Agromyces</taxon>
    </lineage>
</organism>
<reference evidence="2 3" key="1">
    <citation type="submission" date="2020-07" db="EMBL/GenBank/DDBJ databases">
        <title>Sequencing the genomes of 1000 actinobacteria strains.</title>
        <authorList>
            <person name="Klenk H.-P."/>
        </authorList>
    </citation>
    <scope>NUCLEOTIDE SEQUENCE [LARGE SCALE GENOMIC DNA]</scope>
    <source>
        <strain evidence="2 3">DSM 23870</strain>
    </source>
</reference>
<evidence type="ECO:0000256" key="1">
    <source>
        <dbReference type="SAM" id="Phobius"/>
    </source>
</evidence>
<dbReference type="Proteomes" id="UP000581087">
    <property type="component" value="Unassembled WGS sequence"/>
</dbReference>
<accession>A0A852SI70</accession>
<keyword evidence="1" id="KW-0472">Membrane</keyword>
<feature type="transmembrane region" description="Helical" evidence="1">
    <location>
        <begin position="12"/>
        <end position="35"/>
    </location>
</feature>
<proteinExistence type="predicted"/>
<evidence type="ECO:0000313" key="2">
    <source>
        <dbReference type="EMBL" id="NYD67571.1"/>
    </source>
</evidence>
<name>A0A852SI70_9MICO</name>
<keyword evidence="1" id="KW-0812">Transmembrane</keyword>
<keyword evidence="1" id="KW-1133">Transmembrane helix</keyword>
<sequence length="37" mass="4037">MNDDRTRTRRLIIVLSLVIIAVGLVVTSGVLGLIFDP</sequence>
<dbReference type="AlphaFoldDB" id="A0A852SI70"/>
<evidence type="ECO:0000313" key="3">
    <source>
        <dbReference type="Proteomes" id="UP000581087"/>
    </source>
</evidence>
<dbReference type="EMBL" id="JACCBI010000001">
    <property type="protein sequence ID" value="NYD67571.1"/>
    <property type="molecule type" value="Genomic_DNA"/>
</dbReference>